<evidence type="ECO:0000256" key="3">
    <source>
        <dbReference type="ARBA" id="ARBA00023274"/>
    </source>
</evidence>
<dbReference type="Gene3D" id="6.10.250.3450">
    <property type="match status" value="1"/>
</dbReference>
<dbReference type="Pfam" id="PF00831">
    <property type="entry name" value="Ribosomal_L29"/>
    <property type="match status" value="1"/>
</dbReference>
<dbReference type="GO" id="GO:0022625">
    <property type="term" value="C:cytosolic large ribosomal subunit"/>
    <property type="evidence" value="ECO:0007669"/>
    <property type="project" value="InterPro"/>
</dbReference>
<comment type="similarity">
    <text evidence="1">Belongs to the universal ribosomal protein uL29 family.</text>
</comment>
<proteinExistence type="evidence at transcript level"/>
<dbReference type="GO" id="GO:0003729">
    <property type="term" value="F:mRNA binding"/>
    <property type="evidence" value="ECO:0007669"/>
    <property type="project" value="TreeGrafter"/>
</dbReference>
<dbReference type="HAMAP" id="MF_00374">
    <property type="entry name" value="Ribosomal_uL29"/>
    <property type="match status" value="1"/>
</dbReference>
<dbReference type="EMBL" id="EU558378">
    <property type="protein sequence ID" value="ACD65181.1"/>
    <property type="molecule type" value="mRNA"/>
</dbReference>
<sequence length="123" mass="14507">MERVKARELRGKKREELESELERQRQELLALRVSKVTGSNVAKISKIRDVRKSIARISTVINQTQKENLRKFYKGKKYKPIDLRMKKTRAIRRALNKHESSITTAKFQARQRAFPVRKFAIKA</sequence>
<dbReference type="NCBIfam" id="TIGR00012">
    <property type="entry name" value="L29"/>
    <property type="match status" value="1"/>
</dbReference>
<keyword evidence="2 7" id="KW-0689">Ribosomal protein</keyword>
<feature type="coiled-coil region" evidence="6">
    <location>
        <begin position="7"/>
        <end position="34"/>
    </location>
</feature>
<dbReference type="PANTHER" id="PTHR45722:SF2">
    <property type="entry name" value="LARGE RIBOSOMAL SUBUNIT PROTEIN UL29-RELATED"/>
    <property type="match status" value="1"/>
</dbReference>
<protein>
    <recommendedName>
        <fullName evidence="4">Large ribosomal subunit protein uL29</fullName>
    </recommendedName>
    <alternativeName>
        <fullName evidence="5">60S ribosomal protein L35</fullName>
    </alternativeName>
</protein>
<keyword evidence="6" id="KW-0175">Coiled coil</keyword>
<dbReference type="AlphaFoldDB" id="B2YI50"/>
<name>B2YI50_9BILA</name>
<evidence type="ECO:0000256" key="5">
    <source>
        <dbReference type="ARBA" id="ARBA00035334"/>
    </source>
</evidence>
<evidence type="ECO:0000313" key="7">
    <source>
        <dbReference type="EMBL" id="ACD65181.1"/>
    </source>
</evidence>
<dbReference type="InterPro" id="IPR036049">
    <property type="entry name" value="Ribosomal_uL29_sf"/>
</dbReference>
<dbReference type="GO" id="GO:0000463">
    <property type="term" value="P:maturation of LSU-rRNA from tricistronic rRNA transcript (SSU-rRNA, 5.8S rRNA, LSU-rRNA)"/>
    <property type="evidence" value="ECO:0007669"/>
    <property type="project" value="InterPro"/>
</dbReference>
<accession>B2YI50</accession>
<dbReference type="PANTHER" id="PTHR45722">
    <property type="entry name" value="60S RIBOSOMAL PROTEIN L35"/>
    <property type="match status" value="1"/>
</dbReference>
<keyword evidence="3" id="KW-0687">Ribonucleoprotein</keyword>
<dbReference type="GO" id="GO:0006412">
    <property type="term" value="P:translation"/>
    <property type="evidence" value="ECO:0007669"/>
    <property type="project" value="InterPro"/>
</dbReference>
<dbReference type="SUPFAM" id="SSF46561">
    <property type="entry name" value="Ribosomal protein L29 (L29p)"/>
    <property type="match status" value="1"/>
</dbReference>
<organism evidence="7">
    <name type="scientific">Phoronis muelleri</name>
    <dbReference type="NCBI Taxonomy" id="478209"/>
    <lineage>
        <taxon>Eukaryota</taxon>
        <taxon>Metazoa</taxon>
        <taxon>Spiralia</taxon>
        <taxon>Lophotrochozoa</taxon>
        <taxon>Phoronida</taxon>
        <taxon>Phoronidae</taxon>
        <taxon>Phoronis</taxon>
    </lineage>
</organism>
<evidence type="ECO:0000256" key="4">
    <source>
        <dbReference type="ARBA" id="ARBA00035204"/>
    </source>
</evidence>
<dbReference type="FunFam" id="6.10.250.3450:FF:000001">
    <property type="entry name" value="60S ribosomal protein L35"/>
    <property type="match status" value="1"/>
</dbReference>
<dbReference type="GO" id="GO:0003735">
    <property type="term" value="F:structural constituent of ribosome"/>
    <property type="evidence" value="ECO:0007669"/>
    <property type="project" value="InterPro"/>
</dbReference>
<dbReference type="FunFam" id="1.10.287.310:FF:000002">
    <property type="entry name" value="60S ribosomal protein L35"/>
    <property type="match status" value="1"/>
</dbReference>
<evidence type="ECO:0000256" key="6">
    <source>
        <dbReference type="SAM" id="Coils"/>
    </source>
</evidence>
<evidence type="ECO:0000256" key="2">
    <source>
        <dbReference type="ARBA" id="ARBA00022980"/>
    </source>
</evidence>
<reference evidence="7" key="1">
    <citation type="journal article" date="2008" name="Proc. R. Soc. B">
        <title>Phylogenomic analyses of lophophorates (brachiopods, phoronids and bryozoans) confirm the Lophotrochozoa concept.</title>
        <authorList>
            <person name="Helmkampf M."/>
            <person name="Bruchhaus I."/>
            <person name="Hausdorf B."/>
        </authorList>
    </citation>
    <scope>NUCLEOTIDE SEQUENCE</scope>
</reference>
<dbReference type="InterPro" id="IPR045059">
    <property type="entry name" value="Ribosomal_uL29_euk"/>
</dbReference>
<dbReference type="InterPro" id="IPR001854">
    <property type="entry name" value="Ribosomal_uL29"/>
</dbReference>
<dbReference type="Gene3D" id="1.10.287.310">
    <property type="match status" value="1"/>
</dbReference>
<evidence type="ECO:0000256" key="1">
    <source>
        <dbReference type="ARBA" id="ARBA00009254"/>
    </source>
</evidence>